<protein>
    <submittedName>
        <fullName evidence="1">Uncharacterized protein</fullName>
    </submittedName>
</protein>
<dbReference type="Pfam" id="PF14022">
    <property type="entry name" value="DUF4238"/>
    <property type="match status" value="1"/>
</dbReference>
<dbReference type="EMBL" id="PXOA01000193">
    <property type="protein sequence ID" value="RFU78798.1"/>
    <property type="molecule type" value="Genomic_DNA"/>
</dbReference>
<evidence type="ECO:0000313" key="1">
    <source>
        <dbReference type="EMBL" id="RFU78798.1"/>
    </source>
</evidence>
<reference evidence="1 2" key="1">
    <citation type="journal article" date="2018" name="PLoS Pathog.">
        <title>Evolution of structural diversity of trichothecenes, a family of toxins produced by plant pathogenic and entomopathogenic fungi.</title>
        <authorList>
            <person name="Proctor R.H."/>
            <person name="McCormick S.P."/>
            <person name="Kim H.S."/>
            <person name="Cardoza R.E."/>
            <person name="Stanley A.M."/>
            <person name="Lindo L."/>
            <person name="Kelly A."/>
            <person name="Brown D.W."/>
            <person name="Lee T."/>
            <person name="Vaughan M.M."/>
            <person name="Alexander N.J."/>
            <person name="Busman M."/>
            <person name="Gutierrez S."/>
        </authorList>
    </citation>
    <scope>NUCLEOTIDE SEQUENCE [LARGE SCALE GENOMIC DNA]</scope>
    <source>
        <strain evidence="1 2">IBT 40837</strain>
    </source>
</reference>
<dbReference type="InterPro" id="IPR025332">
    <property type="entry name" value="DUF4238"/>
</dbReference>
<dbReference type="OrthoDB" id="5340163at2759"/>
<proteinExistence type="predicted"/>
<evidence type="ECO:0000313" key="2">
    <source>
        <dbReference type="Proteomes" id="UP000266272"/>
    </source>
</evidence>
<sequence>MQPGKQEFQHFIPQFLLRNFAHPYVCPKAPGPRKKCKKHRHEKNKYPGDPVLNCLDMSSQDFSMQEAPVSRICGENDMYMVADSSASNRRRLETKFSNLELKASQLYRRIIGAFESQQPRVCMTRAEKDLLRKFFFLLRFRGGQFYRVFHNSDSIDGYDDNNKELLRGYMERKGFVRPIDVWYESLEAIIDVEMDAKREWEKHLVTKIFFSHAEFFIDCFGATYMTICTPKNRNLEFILSENSYNAREGPVKRFQDVETGEYTSSFAPCHEFSVISPRLMVIIRSQHLPEPTDDSIPDEDVRMHREIMRQSYLGSGKSILEDLPVHKAACDYRRMSINERVYDKDDTFYFNIFKISDEHVRIVNGLLLDLAFPSKRIIFNRTDAFLDLLEWFLTEPCDVGKNVGGKDKYQILKYLLDLTRFMHANGRAVKLVWNLSGELETTGTNVSRVKEIAHARFFEDMKTSKRNDSPAYLYYERLGKAGPSQRCERSDEADLFVQGGAPETYMEDGKQVCSMFFFWCKVYFGSRSVPTAIRRRNTILIMDAFKRLPCRRFWVYLKYVRQYQFRFFQVKLFGHLYGLDTSHMCFQASEKTFDQTGPEDVLTYGKELNHAMYKAFEEQVTGLGGSESEFFKMFLIPQGVGDSEDEVATSTRGQRPREYDVVIDDVDEDEIVDLAGNQACKVEDGAHVKVQDSEHVRGMLSHI</sequence>
<comment type="caution">
    <text evidence="1">The sequence shown here is derived from an EMBL/GenBank/DDBJ whole genome shotgun (WGS) entry which is preliminary data.</text>
</comment>
<dbReference type="AlphaFoldDB" id="A0A395NS18"/>
<gene>
    <name evidence="1" type="ORF">TARUN_3365</name>
</gene>
<dbReference type="Proteomes" id="UP000266272">
    <property type="component" value="Unassembled WGS sequence"/>
</dbReference>
<accession>A0A395NS18</accession>
<name>A0A395NS18_TRIAR</name>
<dbReference type="STRING" id="490622.A0A395NS18"/>
<keyword evidence="2" id="KW-1185">Reference proteome</keyword>
<organism evidence="1 2">
    <name type="scientific">Trichoderma arundinaceum</name>
    <dbReference type="NCBI Taxonomy" id="490622"/>
    <lineage>
        <taxon>Eukaryota</taxon>
        <taxon>Fungi</taxon>
        <taxon>Dikarya</taxon>
        <taxon>Ascomycota</taxon>
        <taxon>Pezizomycotina</taxon>
        <taxon>Sordariomycetes</taxon>
        <taxon>Hypocreomycetidae</taxon>
        <taxon>Hypocreales</taxon>
        <taxon>Hypocreaceae</taxon>
        <taxon>Trichoderma</taxon>
    </lineage>
</organism>